<feature type="domain" description="PTS EIIC type-1" evidence="14">
    <location>
        <begin position="112"/>
        <end position="471"/>
    </location>
</feature>
<feature type="transmembrane region" description="Helical" evidence="12">
    <location>
        <begin position="150"/>
        <end position="170"/>
    </location>
</feature>
<organism evidence="15 16">
    <name type="scientific">Vibrio astriarenae</name>
    <dbReference type="NCBI Taxonomy" id="1481923"/>
    <lineage>
        <taxon>Bacteria</taxon>
        <taxon>Pseudomonadati</taxon>
        <taxon>Pseudomonadota</taxon>
        <taxon>Gammaproteobacteria</taxon>
        <taxon>Vibrionales</taxon>
        <taxon>Vibrionaceae</taxon>
        <taxon>Vibrio</taxon>
    </lineage>
</organism>
<dbReference type="PROSITE" id="PS01035">
    <property type="entry name" value="PTS_EIIB_TYPE_1_CYS"/>
    <property type="match status" value="1"/>
</dbReference>
<keyword evidence="7 12" id="KW-0812">Transmembrane</keyword>
<evidence type="ECO:0000256" key="9">
    <source>
        <dbReference type="ARBA" id="ARBA00022989"/>
    </source>
</evidence>
<protein>
    <submittedName>
        <fullName evidence="15">PTS transporter subunit EIIC</fullName>
    </submittedName>
</protein>
<dbReference type="Pfam" id="PF02378">
    <property type="entry name" value="PTS_EIIC"/>
    <property type="match status" value="1"/>
</dbReference>
<dbReference type="InterPro" id="IPR001996">
    <property type="entry name" value="PTS_IIB_1"/>
</dbReference>
<dbReference type="CDD" id="cd00212">
    <property type="entry name" value="PTS_IIB_glc"/>
    <property type="match status" value="1"/>
</dbReference>
<gene>
    <name evidence="15" type="ORF">GT360_05845</name>
</gene>
<feature type="domain" description="PTS EIIB type-1" evidence="13">
    <location>
        <begin position="6"/>
        <end position="88"/>
    </location>
</feature>
<dbReference type="GO" id="GO:0090589">
    <property type="term" value="F:protein-phosphocysteine-trehalose phosphotransferase system transporter activity"/>
    <property type="evidence" value="ECO:0007669"/>
    <property type="project" value="TreeGrafter"/>
</dbReference>
<dbReference type="GO" id="GO:0016301">
    <property type="term" value="F:kinase activity"/>
    <property type="evidence" value="ECO:0007669"/>
    <property type="project" value="UniProtKB-KW"/>
</dbReference>
<dbReference type="AlphaFoldDB" id="A0A7Z2YD69"/>
<feature type="transmembrane region" description="Helical" evidence="12">
    <location>
        <begin position="390"/>
        <end position="409"/>
    </location>
</feature>
<dbReference type="Pfam" id="PF00367">
    <property type="entry name" value="PTS_EIIB"/>
    <property type="match status" value="1"/>
</dbReference>
<evidence type="ECO:0000313" key="15">
    <source>
        <dbReference type="EMBL" id="QIA63063.1"/>
    </source>
</evidence>
<dbReference type="PROSITE" id="PS51098">
    <property type="entry name" value="PTS_EIIB_TYPE_1"/>
    <property type="match status" value="1"/>
</dbReference>
<dbReference type="PANTHER" id="PTHR30175">
    <property type="entry name" value="PHOSPHOTRANSFERASE SYSTEM TRANSPORT PROTEIN"/>
    <property type="match status" value="1"/>
</dbReference>
<evidence type="ECO:0000256" key="3">
    <source>
        <dbReference type="ARBA" id="ARBA00022475"/>
    </source>
</evidence>
<keyword evidence="10 12" id="KW-0472">Membrane</keyword>
<dbReference type="GO" id="GO:0005886">
    <property type="term" value="C:plasma membrane"/>
    <property type="evidence" value="ECO:0007669"/>
    <property type="project" value="UniProtKB-SubCell"/>
</dbReference>
<evidence type="ECO:0000256" key="8">
    <source>
        <dbReference type="ARBA" id="ARBA00022777"/>
    </source>
</evidence>
<feature type="transmembrane region" description="Helical" evidence="12">
    <location>
        <begin position="434"/>
        <end position="455"/>
    </location>
</feature>
<dbReference type="PANTHER" id="PTHR30175:SF1">
    <property type="entry name" value="PTS SYSTEM ARBUTIN-, CELLOBIOSE-, AND SALICIN-SPECIFIC EIIBC COMPONENT-RELATED"/>
    <property type="match status" value="1"/>
</dbReference>
<dbReference type="Gene3D" id="3.30.1360.60">
    <property type="entry name" value="Glucose permease domain IIB"/>
    <property type="match status" value="1"/>
</dbReference>
<feature type="transmembrane region" description="Helical" evidence="12">
    <location>
        <begin position="113"/>
        <end position="144"/>
    </location>
</feature>
<dbReference type="RefSeq" id="WP_164647968.1">
    <property type="nucleotide sequence ID" value="NZ_CP047475.1"/>
</dbReference>
<feature type="transmembrane region" description="Helical" evidence="12">
    <location>
        <begin position="290"/>
        <end position="309"/>
    </location>
</feature>
<evidence type="ECO:0000259" key="13">
    <source>
        <dbReference type="PROSITE" id="PS51098"/>
    </source>
</evidence>
<keyword evidence="8" id="KW-0418">Kinase</keyword>
<feature type="transmembrane region" description="Helical" evidence="12">
    <location>
        <begin position="177"/>
        <end position="197"/>
    </location>
</feature>
<dbReference type="SUPFAM" id="SSF55604">
    <property type="entry name" value="Glucose permease domain IIB"/>
    <property type="match status" value="1"/>
</dbReference>
<evidence type="ECO:0000256" key="11">
    <source>
        <dbReference type="PROSITE-ProRule" id="PRU00421"/>
    </source>
</evidence>
<dbReference type="GO" id="GO:0008982">
    <property type="term" value="F:protein-N(PI)-phosphohistidine-sugar phosphotransferase activity"/>
    <property type="evidence" value="ECO:0007669"/>
    <property type="project" value="InterPro"/>
</dbReference>
<keyword evidence="9 12" id="KW-1133">Transmembrane helix</keyword>
<evidence type="ECO:0000313" key="16">
    <source>
        <dbReference type="Proteomes" id="UP000464262"/>
    </source>
</evidence>
<name>A0A7Z2YD69_9VIBR</name>
<feature type="transmembrane region" description="Helical" evidence="12">
    <location>
        <begin position="255"/>
        <end position="275"/>
    </location>
</feature>
<dbReference type="FunFam" id="3.30.1360.60:FF:000001">
    <property type="entry name" value="PTS system glucose-specific IIBC component PtsG"/>
    <property type="match status" value="1"/>
</dbReference>
<evidence type="ECO:0000256" key="10">
    <source>
        <dbReference type="ARBA" id="ARBA00023136"/>
    </source>
</evidence>
<dbReference type="InterPro" id="IPR003352">
    <property type="entry name" value="PTS_EIIC"/>
</dbReference>
<dbReference type="InterPro" id="IPR036878">
    <property type="entry name" value="Glu_permease_IIB"/>
</dbReference>
<keyword evidence="4" id="KW-0762">Sugar transport</keyword>
<dbReference type="Proteomes" id="UP000464262">
    <property type="component" value="Chromosome 1"/>
</dbReference>
<evidence type="ECO:0000256" key="4">
    <source>
        <dbReference type="ARBA" id="ARBA00022597"/>
    </source>
</evidence>
<evidence type="ECO:0000256" key="5">
    <source>
        <dbReference type="ARBA" id="ARBA00022679"/>
    </source>
</evidence>
<keyword evidence="6" id="KW-0598">Phosphotransferase system</keyword>
<dbReference type="KEGG" id="vas:GT360_05845"/>
<dbReference type="GO" id="GO:0015771">
    <property type="term" value="P:trehalose transport"/>
    <property type="evidence" value="ECO:0007669"/>
    <property type="project" value="TreeGrafter"/>
</dbReference>
<dbReference type="GO" id="GO:0009401">
    <property type="term" value="P:phosphoenolpyruvate-dependent sugar phosphotransferase system"/>
    <property type="evidence" value="ECO:0007669"/>
    <property type="project" value="UniProtKB-KW"/>
</dbReference>
<keyword evidence="2" id="KW-0813">Transport</keyword>
<proteinExistence type="predicted"/>
<evidence type="ECO:0000256" key="6">
    <source>
        <dbReference type="ARBA" id="ARBA00022683"/>
    </source>
</evidence>
<dbReference type="EMBL" id="CP047475">
    <property type="protein sequence ID" value="QIA63063.1"/>
    <property type="molecule type" value="Genomic_DNA"/>
</dbReference>
<evidence type="ECO:0000259" key="14">
    <source>
        <dbReference type="PROSITE" id="PS51103"/>
    </source>
</evidence>
<sequence length="479" mass="51471">MTKPVKRLSKDIVHALGGQPNIRQFTHCMTRLRVVLNDASKANYNRLKGLDGVIGVVSNGEQCQVIVGNNVSAVYREIEQYLARESDTNKEITSSSKPANYSFKSIPSKMLDALVATMSPLIPAIIGASMIKLLAMILQVIGILESTSPIFTLLNIIADSAFFFLPLLVAASAAVRFNTNVFMSIAIAGVLVHPSFIELIRSGVYGEKLLIDLASFNYAYSILPALVMTWVLSLIERTAERATPDIVKSFLKPMIIMLIAAPLAIFLIGPLTLWIGNNILSLVFIVHEQLGWLAVALLGALWPLIILTGMHRVLTPVIIQSIAQTGSESLILTAQIGANVGMGGACLAVAWMTKNRAMKQTSLTASASAILSGVSELALYGVLTRLKRPLIATMITGFIVGACAGFIGIESQSLAAPSLLTSVQFLDVNNPTSLGWVLGLVTLSIFISFSLTKILGFADIDEKKSSNTQQIEPDLSKSN</sequence>
<comment type="subcellular location">
    <subcellularLocation>
        <location evidence="1">Cell membrane</location>
        <topology evidence="1">Multi-pass membrane protein</topology>
    </subcellularLocation>
</comment>
<feature type="active site" description="Phosphocysteine intermediate; for EIIB activity" evidence="11">
    <location>
        <position position="28"/>
    </location>
</feature>
<keyword evidence="3" id="KW-1003">Cell membrane</keyword>
<evidence type="ECO:0000256" key="12">
    <source>
        <dbReference type="SAM" id="Phobius"/>
    </source>
</evidence>
<feature type="transmembrane region" description="Helical" evidence="12">
    <location>
        <begin position="363"/>
        <end position="383"/>
    </location>
</feature>
<evidence type="ECO:0000256" key="2">
    <source>
        <dbReference type="ARBA" id="ARBA00022448"/>
    </source>
</evidence>
<feature type="transmembrane region" description="Helical" evidence="12">
    <location>
        <begin position="330"/>
        <end position="351"/>
    </location>
</feature>
<evidence type="ECO:0000256" key="1">
    <source>
        <dbReference type="ARBA" id="ARBA00004651"/>
    </source>
</evidence>
<dbReference type="InterPro" id="IPR050558">
    <property type="entry name" value="PTS_Sugar-Specific_Components"/>
</dbReference>
<evidence type="ECO:0000256" key="7">
    <source>
        <dbReference type="ARBA" id="ARBA00022692"/>
    </source>
</evidence>
<feature type="transmembrane region" description="Helical" evidence="12">
    <location>
        <begin position="217"/>
        <end position="235"/>
    </location>
</feature>
<reference evidence="15 16" key="1">
    <citation type="submission" date="2020-01" db="EMBL/GenBank/DDBJ databases">
        <title>Whole genome and functional gene identification of agarase of Vibrio HN897.</title>
        <authorList>
            <person name="Liu Y."/>
            <person name="Zhao Z."/>
        </authorList>
    </citation>
    <scope>NUCLEOTIDE SEQUENCE [LARGE SCALE GENOMIC DNA]</scope>
    <source>
        <strain evidence="15 16">HN897</strain>
    </source>
</reference>
<keyword evidence="16" id="KW-1185">Reference proteome</keyword>
<keyword evidence="5" id="KW-0808">Transferase</keyword>
<accession>A0A7Z2YD69</accession>
<dbReference type="InterPro" id="IPR018113">
    <property type="entry name" value="PTrfase_EIIB_Cys"/>
</dbReference>
<dbReference type="InterPro" id="IPR013013">
    <property type="entry name" value="PTS_EIIC_1"/>
</dbReference>
<dbReference type="PROSITE" id="PS51103">
    <property type="entry name" value="PTS_EIIC_TYPE_1"/>
    <property type="match status" value="1"/>
</dbReference>